<keyword evidence="1" id="KW-0732">Signal</keyword>
<sequence>MKNYLKPNLKIQLLSCLIFSALMLAGGSVHAQNAYQLKKDHFYKTFKKKLPGEESRVLHFPVMLDEKMRTEFFYEGREEIFEPLRDSLNIFLDRLEWTTASGASVAHKGAPYLFVGSSEAETAPPATMMMRNEEDIYPPMALYLEKPSKQWRNSMRQLMADNGSDYALLLWVGLTEYPKTNKGVFKKKVVLGTDYEHEIRFLSAVDKPVEVLQLTGILLDRDGEVVRAGAEGFLHEDSPFWLQVLNAGSTIDDKSIRTLFTEQVREDLPGHPPAWKVAAINLLEQLTQRSRYQ</sequence>
<comment type="caution">
    <text evidence="2">The sequence shown here is derived from an EMBL/GenBank/DDBJ whole genome shotgun (WGS) entry which is preliminary data.</text>
</comment>
<accession>A0A6M1SW97</accession>
<organism evidence="2 3">
    <name type="scientific">Halalkalibaculum roseum</name>
    <dbReference type="NCBI Taxonomy" id="2709311"/>
    <lineage>
        <taxon>Bacteria</taxon>
        <taxon>Pseudomonadati</taxon>
        <taxon>Balneolota</taxon>
        <taxon>Balneolia</taxon>
        <taxon>Balneolales</taxon>
        <taxon>Balneolaceae</taxon>
        <taxon>Halalkalibaculum</taxon>
    </lineage>
</organism>
<gene>
    <name evidence="2" type="ORF">G3570_01405</name>
</gene>
<dbReference type="AlphaFoldDB" id="A0A6M1SW97"/>
<dbReference type="RefSeq" id="WP_165138434.1">
    <property type="nucleotide sequence ID" value="NZ_JAALLT010000001.1"/>
</dbReference>
<evidence type="ECO:0000313" key="3">
    <source>
        <dbReference type="Proteomes" id="UP000473278"/>
    </source>
</evidence>
<feature type="chain" id="PRO_5026855211" evidence="1">
    <location>
        <begin position="32"/>
        <end position="293"/>
    </location>
</feature>
<evidence type="ECO:0000256" key="1">
    <source>
        <dbReference type="SAM" id="SignalP"/>
    </source>
</evidence>
<keyword evidence="3" id="KW-1185">Reference proteome</keyword>
<dbReference type="Proteomes" id="UP000473278">
    <property type="component" value="Unassembled WGS sequence"/>
</dbReference>
<evidence type="ECO:0000313" key="2">
    <source>
        <dbReference type="EMBL" id="NGP75274.1"/>
    </source>
</evidence>
<name>A0A6M1SW97_9BACT</name>
<reference evidence="2 3" key="1">
    <citation type="submission" date="2020-02" db="EMBL/GenBank/DDBJ databases">
        <title>Balneolaceae bacterium YR4-1, complete genome.</title>
        <authorList>
            <person name="Li Y."/>
            <person name="Wu S."/>
        </authorList>
    </citation>
    <scope>NUCLEOTIDE SEQUENCE [LARGE SCALE GENOMIC DNA]</scope>
    <source>
        <strain evidence="2 3">YR4-1</strain>
    </source>
</reference>
<dbReference type="EMBL" id="JAALLT010000001">
    <property type="protein sequence ID" value="NGP75274.1"/>
    <property type="molecule type" value="Genomic_DNA"/>
</dbReference>
<feature type="signal peptide" evidence="1">
    <location>
        <begin position="1"/>
        <end position="31"/>
    </location>
</feature>
<protein>
    <submittedName>
        <fullName evidence="2">Uncharacterized protein</fullName>
    </submittedName>
</protein>
<proteinExistence type="predicted"/>